<evidence type="ECO:0000256" key="3">
    <source>
        <dbReference type="ARBA" id="ARBA00022769"/>
    </source>
</evidence>
<organism evidence="11 12">
    <name type="scientific">Thermocrinis albus (strain DSM 14484 / JCM 11386 / HI 11/12)</name>
    <dbReference type="NCBI Taxonomy" id="638303"/>
    <lineage>
        <taxon>Bacteria</taxon>
        <taxon>Pseudomonadati</taxon>
        <taxon>Aquificota</taxon>
        <taxon>Aquificia</taxon>
        <taxon>Aquificales</taxon>
        <taxon>Aquificaceae</taxon>
        <taxon>Thermocrinis</taxon>
    </lineage>
</organism>
<dbReference type="NCBIfam" id="TIGR00194">
    <property type="entry name" value="uvrC"/>
    <property type="match status" value="1"/>
</dbReference>
<evidence type="ECO:0000313" key="11">
    <source>
        <dbReference type="EMBL" id="ADC88822.1"/>
    </source>
</evidence>
<feature type="domain" description="UvrC family homology region profile" evidence="10">
    <location>
        <begin position="344"/>
        <end position="442"/>
    </location>
</feature>
<dbReference type="SUPFAM" id="SSF82771">
    <property type="entry name" value="GIY-YIG endonuclease"/>
    <property type="match status" value="1"/>
</dbReference>
<evidence type="ECO:0000259" key="9">
    <source>
        <dbReference type="PROSITE" id="PS50164"/>
    </source>
</evidence>
<keyword evidence="6 7" id="KW-0742">SOS response</keyword>
<dbReference type="Gene3D" id="3.40.1440.10">
    <property type="entry name" value="GIY-YIG endonuclease"/>
    <property type="match status" value="1"/>
</dbReference>
<keyword evidence="4 7" id="KW-0267">Excision nuclease</keyword>
<proteinExistence type="inferred from homology"/>
<keyword evidence="2 7" id="KW-0227">DNA damage</keyword>
<dbReference type="InterPro" id="IPR038476">
    <property type="entry name" value="UvrC_RNase_H_dom_sf"/>
</dbReference>
<dbReference type="SUPFAM" id="SSF46600">
    <property type="entry name" value="C-terminal UvrC-binding domain of UvrB"/>
    <property type="match status" value="1"/>
</dbReference>
<dbReference type="InterPro" id="IPR001943">
    <property type="entry name" value="UVR_dom"/>
</dbReference>
<dbReference type="PROSITE" id="PS50151">
    <property type="entry name" value="UVR"/>
    <property type="match status" value="1"/>
</dbReference>
<keyword evidence="12" id="KW-1185">Reference proteome</keyword>
<dbReference type="eggNOG" id="COG0322">
    <property type="taxonomic scope" value="Bacteria"/>
</dbReference>
<reference evidence="12" key="1">
    <citation type="journal article" date="2010" name="Stand. Genomic Sci.">
        <title>Complete genome sequence of Thermocrinis albus type strain (HI 11/12T).</title>
        <authorList>
            <person name="Wirth R."/>
            <person name="Sikorski J."/>
            <person name="Brambilla E."/>
            <person name="Misra M."/>
            <person name="Lapidus A."/>
            <person name="Copeland A."/>
            <person name="Nolan M."/>
            <person name="Lucas S."/>
            <person name="Chen F."/>
            <person name="Tice H."/>
            <person name="Cheng J.F."/>
            <person name="Han C."/>
            <person name="Detter J.C."/>
            <person name="Tapia R."/>
            <person name="Bruce D."/>
            <person name="Goodwin L."/>
            <person name="Pitluck S."/>
            <person name="Pati A."/>
            <person name="Anderson I."/>
            <person name="Ivanova N."/>
            <person name="Mavromatis K."/>
            <person name="Mikhailova N."/>
            <person name="Chen A."/>
            <person name="Palaniappan K."/>
            <person name="Bilek Y."/>
            <person name="Hader T."/>
            <person name="Land M."/>
            <person name="Hauser L."/>
            <person name="Chang Y.J."/>
            <person name="Jeffries C.D."/>
            <person name="Tindall B.J."/>
            <person name="Rohde M."/>
            <person name="Goker M."/>
            <person name="Bristow J."/>
            <person name="Eisen J.A."/>
            <person name="Markowitz V."/>
            <person name="Hugenholtz P."/>
            <person name="Kyrpides N.C."/>
            <person name="Klenk H.P."/>
        </authorList>
    </citation>
    <scope>NUCLEOTIDE SEQUENCE [LARGE SCALE GENOMIC DNA]</scope>
    <source>
        <strain evidence="12">DSM 14484 / JCM 11386 / HI 11/12</strain>
    </source>
</reference>
<dbReference type="KEGG" id="tal:Thal_0186"/>
<dbReference type="RefSeq" id="WP_012991229.1">
    <property type="nucleotide sequence ID" value="NC_013894.1"/>
</dbReference>
<dbReference type="HOGENOM" id="CLU_014841_3_2_0"/>
<dbReference type="Gene3D" id="3.30.420.340">
    <property type="entry name" value="UvrC, RNAse H endonuclease domain"/>
    <property type="match status" value="1"/>
</dbReference>
<evidence type="ECO:0000256" key="6">
    <source>
        <dbReference type="ARBA" id="ARBA00023236"/>
    </source>
</evidence>
<dbReference type="InterPro" id="IPR047296">
    <property type="entry name" value="GIY-YIG_UvrC_Cho"/>
</dbReference>
<feature type="domain" description="GIY-YIG" evidence="9">
    <location>
        <begin position="12"/>
        <end position="89"/>
    </location>
</feature>
<dbReference type="CDD" id="cd10434">
    <property type="entry name" value="GIY-YIG_UvrC_Cho"/>
    <property type="match status" value="1"/>
</dbReference>
<evidence type="ECO:0000256" key="5">
    <source>
        <dbReference type="ARBA" id="ARBA00023204"/>
    </source>
</evidence>
<dbReference type="SMART" id="SM00465">
    <property type="entry name" value="GIYc"/>
    <property type="match status" value="1"/>
</dbReference>
<feature type="domain" description="UVR" evidence="8">
    <location>
        <begin position="195"/>
        <end position="230"/>
    </location>
</feature>
<evidence type="ECO:0000259" key="10">
    <source>
        <dbReference type="PROSITE" id="PS50165"/>
    </source>
</evidence>
<comment type="similarity">
    <text evidence="7">Belongs to the UvrC family.</text>
</comment>
<evidence type="ECO:0000256" key="4">
    <source>
        <dbReference type="ARBA" id="ARBA00022881"/>
    </source>
</evidence>
<comment type="subunit">
    <text evidence="7">Interacts with UvrB in an incision complex.</text>
</comment>
<dbReference type="PROSITE" id="PS50165">
    <property type="entry name" value="UVRC"/>
    <property type="match status" value="1"/>
</dbReference>
<dbReference type="InterPro" id="IPR004791">
    <property type="entry name" value="UvrC"/>
</dbReference>
<dbReference type="AlphaFoldDB" id="D3SNT5"/>
<dbReference type="EMBL" id="CP001931">
    <property type="protein sequence ID" value="ADC88822.1"/>
    <property type="molecule type" value="Genomic_DNA"/>
</dbReference>
<dbReference type="GO" id="GO:0005737">
    <property type="term" value="C:cytoplasm"/>
    <property type="evidence" value="ECO:0007669"/>
    <property type="project" value="UniProtKB-SubCell"/>
</dbReference>
<dbReference type="Gene3D" id="1.10.150.20">
    <property type="entry name" value="5' to 3' exonuclease, C-terminal subdomain"/>
    <property type="match status" value="1"/>
</dbReference>
<dbReference type="InterPro" id="IPR050066">
    <property type="entry name" value="UvrABC_protein_C"/>
</dbReference>
<gene>
    <name evidence="7" type="primary">uvrC</name>
    <name evidence="11" type="ordered locus">Thal_0186</name>
</gene>
<dbReference type="GO" id="GO:0006289">
    <property type="term" value="P:nucleotide-excision repair"/>
    <property type="evidence" value="ECO:0007669"/>
    <property type="project" value="UniProtKB-UniRule"/>
</dbReference>
<evidence type="ECO:0000256" key="7">
    <source>
        <dbReference type="HAMAP-Rule" id="MF_00203"/>
    </source>
</evidence>
<dbReference type="PANTHER" id="PTHR30562">
    <property type="entry name" value="UVRC/OXIDOREDUCTASE"/>
    <property type="match status" value="1"/>
</dbReference>
<dbReference type="PANTHER" id="PTHR30562:SF1">
    <property type="entry name" value="UVRABC SYSTEM PROTEIN C"/>
    <property type="match status" value="1"/>
</dbReference>
<dbReference type="InterPro" id="IPR010994">
    <property type="entry name" value="RuvA_2-like"/>
</dbReference>
<dbReference type="GO" id="GO:0009381">
    <property type="term" value="F:excinuclease ABC activity"/>
    <property type="evidence" value="ECO:0007669"/>
    <property type="project" value="UniProtKB-UniRule"/>
</dbReference>
<evidence type="ECO:0000259" key="8">
    <source>
        <dbReference type="PROSITE" id="PS50151"/>
    </source>
</evidence>
<dbReference type="SUPFAM" id="SSF47781">
    <property type="entry name" value="RuvA domain 2-like"/>
    <property type="match status" value="1"/>
</dbReference>
<evidence type="ECO:0000256" key="2">
    <source>
        <dbReference type="ARBA" id="ARBA00022763"/>
    </source>
</evidence>
<dbReference type="HAMAP" id="MF_00203">
    <property type="entry name" value="UvrC"/>
    <property type="match status" value="1"/>
</dbReference>
<dbReference type="NCBIfam" id="NF011261">
    <property type="entry name" value="PRK14667.1"/>
    <property type="match status" value="1"/>
</dbReference>
<comment type="subcellular location">
    <subcellularLocation>
        <location evidence="7">Cytoplasm</location>
    </subcellularLocation>
</comment>
<accession>D3SNT5</accession>
<dbReference type="GO" id="GO:0009432">
    <property type="term" value="P:SOS response"/>
    <property type="evidence" value="ECO:0007669"/>
    <property type="project" value="UniProtKB-UniRule"/>
</dbReference>
<dbReference type="InterPro" id="IPR036876">
    <property type="entry name" value="UVR_dom_sf"/>
</dbReference>
<comment type="function">
    <text evidence="7">The UvrABC repair system catalyzes the recognition and processing of DNA lesions. UvrC both incises the 5' and 3' sides of the lesion. The N-terminal half is responsible for the 3' incision and the C-terminal half is responsible for the 5' incision.</text>
</comment>
<protein>
    <recommendedName>
        <fullName evidence="7">UvrABC system protein C</fullName>
        <shortName evidence="7">Protein UvrC</shortName>
    </recommendedName>
    <alternativeName>
        <fullName evidence="7">Excinuclease ABC subunit C</fullName>
    </alternativeName>
</protein>
<dbReference type="GO" id="GO:0009380">
    <property type="term" value="C:excinuclease repair complex"/>
    <property type="evidence" value="ECO:0007669"/>
    <property type="project" value="InterPro"/>
</dbReference>
<keyword evidence="1 7" id="KW-0963">Cytoplasm</keyword>
<dbReference type="PROSITE" id="PS50164">
    <property type="entry name" value="GIY_YIG"/>
    <property type="match status" value="1"/>
</dbReference>
<evidence type="ECO:0000256" key="1">
    <source>
        <dbReference type="ARBA" id="ARBA00022490"/>
    </source>
</evidence>
<keyword evidence="5 7" id="KW-0234">DNA repair</keyword>
<name>D3SNT5_THEAH</name>
<dbReference type="InterPro" id="IPR035901">
    <property type="entry name" value="GIY-YIG_endonuc_sf"/>
</dbReference>
<dbReference type="Proteomes" id="UP000002043">
    <property type="component" value="Chromosome"/>
</dbReference>
<dbReference type="InterPro" id="IPR001162">
    <property type="entry name" value="UvrC_RNase_H_dom"/>
</dbReference>
<dbReference type="Pfam" id="PF01541">
    <property type="entry name" value="GIY-YIG"/>
    <property type="match status" value="1"/>
</dbReference>
<dbReference type="STRING" id="638303.Thal_0186"/>
<dbReference type="InterPro" id="IPR000305">
    <property type="entry name" value="GIY-YIG_endonuc"/>
</dbReference>
<evidence type="ECO:0000313" key="12">
    <source>
        <dbReference type="Proteomes" id="UP000002043"/>
    </source>
</evidence>
<keyword evidence="3 7" id="KW-0228">DNA excision</keyword>
<dbReference type="OrthoDB" id="9804933at2"/>
<dbReference type="Pfam" id="PF08459">
    <property type="entry name" value="UvrC_RNaseH_dom"/>
    <property type="match status" value="1"/>
</dbReference>
<sequence>MIDLETLKRAPESCGVYLFQRKGRPIYIGKAKNIKERLLQHYRASTSDPREKAILEQADSVDWFITRNEFEALTLEIDLIQTHKPKYNILHKYGAGYPMLLITEDPFPTLRVVRGAHHRGKLFGPFFTASKAYKVKRLVHSLFKLRTCDPMPIRKEPCMDYHLGLCSGPCCGKIDREDYLLSVMSAESMLSGEVGEVLPLLYQRIDQLMVNMEFEKCAVIRDQIQALERLGQGQKVSPLPYASADVFYRMGNVVGIFLIRSHKLVDKQIHTLESESQLEEMLAGFYYANVLPQVLLVNFPISEELIQWLQKRGACKILPLEDPELEKLLRENVGAAVPYQVLREEFLKTLSVPLPEVIEGFDVSHFYGEYVVGSCVVWEKGFMNKKRYRRYRIKSFEGINDYMALEEILSRRARRLKEGEEKMPDIWLIDGGVGQLNVGIRVRDRWDLPIKVMALAKEEELLITEDGRKIPLKENPLLYKVFGLIRDEAHRFALSYNRQLRLKNALTDILDKVKGIGEVKKRIIYRNFDNLYEFLQADPNYLKQLGIDPSLKQEVEKYLAGDKGS</sequence>
<dbReference type="GO" id="GO:0003677">
    <property type="term" value="F:DNA binding"/>
    <property type="evidence" value="ECO:0007669"/>
    <property type="project" value="UniProtKB-UniRule"/>
</dbReference>